<evidence type="ECO:0000256" key="7">
    <source>
        <dbReference type="SAM" id="SignalP"/>
    </source>
</evidence>
<dbReference type="EMBL" id="LHPI01000001">
    <property type="protein sequence ID" value="KOO09500.1"/>
    <property type="molecule type" value="Genomic_DNA"/>
</dbReference>
<gene>
    <name evidence="9" type="ORF">AKJ31_03865</name>
</gene>
<dbReference type="UniPathway" id="UPA00286"/>
<reference evidence="10" key="1">
    <citation type="submission" date="2015-08" db="EMBL/GenBank/DDBJ databases">
        <title>Vibrio galatheae sp. nov., a novel member of the Vibrionaceae family isolated from the Solomon Islands.</title>
        <authorList>
            <person name="Giubergia S."/>
            <person name="Machado H."/>
            <person name="Mateiu R.V."/>
            <person name="Gram L."/>
        </authorList>
    </citation>
    <scope>NUCLEOTIDE SEQUENCE [LARGE SCALE GENOMIC DNA]</scope>
    <source>
        <strain evidence="10">DSM 19134</strain>
    </source>
</reference>
<dbReference type="InterPro" id="IPR031811">
    <property type="entry name" value="ALGX/ALGJ_SGNH-like"/>
</dbReference>
<keyword evidence="4 7" id="KW-0732">Signal</keyword>
<sequence>MRVMLATLALSIISAGTLAAEEQPYQIEPVTTLCKAAANPANPANYRSSELSSFQHLVAGSHGWVYRSKTDFIEDFRHSKRYQGLARFNDALSRRGIRLVVMYYPTRGLINPSDAPDSEFNAEAAKYSYLAKLKKLREVGVLIPHFEDLLDAQNADRPLYFKRDIHWTPDGSRAVAFEVAKAIRNSVSLDPNTHSNVVITKQGRYSGTNSIASAIKQLCNQQYAPEYVQGYGYEVQSNDTSDKSAQVVLIGGGFTALADLNFIGFLQNELSAPVEDFTQVSGGLLGGWSAYLKSEAMTHSPPKVIVWEVPPYYPLDDDKAFAQLTPMLDGGCSNKRTVARTTFNQYDYNTGSISAYLGNSVESKSLRNLILELDVAAPDVEEVGFKAWYSDGQVRSSSLQHSRSLNGASQFVFELSGNLLTPSGHLIALELTQVNGQSAARFKRANRRAQMSVKVCSRGR</sequence>
<evidence type="ECO:0000313" key="9">
    <source>
        <dbReference type="EMBL" id="KOO09500.1"/>
    </source>
</evidence>
<keyword evidence="6" id="KW-0016">Alginate biosynthesis</keyword>
<protein>
    <recommendedName>
        <fullName evidence="8">AlgX/AlgJ SGNH hydrolase-like domain-containing protein</fullName>
    </recommendedName>
</protein>
<evidence type="ECO:0000256" key="2">
    <source>
        <dbReference type="ARBA" id="ARBA00005182"/>
    </source>
</evidence>
<comment type="caution">
    <text evidence="9">The sequence shown here is derived from an EMBL/GenBank/DDBJ whole genome shotgun (WGS) entry which is preliminary data.</text>
</comment>
<name>A0A0M0I5D2_9VIBR</name>
<keyword evidence="5" id="KW-0574">Periplasm</keyword>
<proteinExistence type="predicted"/>
<feature type="domain" description="AlgX/AlgJ SGNH hydrolase-like" evidence="8">
    <location>
        <begin position="57"/>
        <end position="310"/>
    </location>
</feature>
<feature type="chain" id="PRO_5005600648" description="AlgX/AlgJ SGNH hydrolase-like domain-containing protein" evidence="7">
    <location>
        <begin position="20"/>
        <end position="460"/>
    </location>
</feature>
<dbReference type="AlphaFoldDB" id="A0A0M0I5D2"/>
<dbReference type="Gene3D" id="2.60.120.1380">
    <property type="entry name" value="C-terminal carbohydrate-binding module"/>
    <property type="match status" value="1"/>
</dbReference>
<evidence type="ECO:0000313" key="10">
    <source>
        <dbReference type="Proteomes" id="UP000037530"/>
    </source>
</evidence>
<evidence type="ECO:0000256" key="5">
    <source>
        <dbReference type="ARBA" id="ARBA00022764"/>
    </source>
</evidence>
<evidence type="ECO:0000256" key="3">
    <source>
        <dbReference type="ARBA" id="ARBA00022679"/>
    </source>
</evidence>
<dbReference type="Pfam" id="PF16822">
    <property type="entry name" value="ALGX"/>
    <property type="match status" value="1"/>
</dbReference>
<evidence type="ECO:0000256" key="4">
    <source>
        <dbReference type="ARBA" id="ARBA00022729"/>
    </source>
</evidence>
<dbReference type="Proteomes" id="UP000037530">
    <property type="component" value="Unassembled WGS sequence"/>
</dbReference>
<evidence type="ECO:0000256" key="1">
    <source>
        <dbReference type="ARBA" id="ARBA00004418"/>
    </source>
</evidence>
<comment type="subcellular location">
    <subcellularLocation>
        <location evidence="1">Periplasm</location>
    </subcellularLocation>
</comment>
<comment type="pathway">
    <text evidence="2">Glycan biosynthesis; alginate biosynthesis.</text>
</comment>
<feature type="signal peptide" evidence="7">
    <location>
        <begin position="1"/>
        <end position="19"/>
    </location>
</feature>
<dbReference type="OrthoDB" id="6773032at2"/>
<organism evidence="9 10">
    <name type="scientific">Vibrio hepatarius</name>
    <dbReference type="NCBI Taxonomy" id="171383"/>
    <lineage>
        <taxon>Bacteria</taxon>
        <taxon>Pseudomonadati</taxon>
        <taxon>Pseudomonadota</taxon>
        <taxon>Gammaproteobacteria</taxon>
        <taxon>Vibrionales</taxon>
        <taxon>Vibrionaceae</taxon>
        <taxon>Vibrio</taxon>
        <taxon>Vibrio oreintalis group</taxon>
    </lineage>
</organism>
<dbReference type="GO" id="GO:0042597">
    <property type="term" value="C:periplasmic space"/>
    <property type="evidence" value="ECO:0007669"/>
    <property type="project" value="UniProtKB-SubCell"/>
</dbReference>
<accession>A0A0M0I5D2</accession>
<dbReference type="STRING" id="171383.AKJ31_03865"/>
<keyword evidence="10" id="KW-1185">Reference proteome</keyword>
<dbReference type="PATRIC" id="fig|171383.3.peg.801"/>
<evidence type="ECO:0000256" key="6">
    <source>
        <dbReference type="ARBA" id="ARBA00022841"/>
    </source>
</evidence>
<dbReference type="GO" id="GO:0042121">
    <property type="term" value="P:alginic acid biosynthetic process"/>
    <property type="evidence" value="ECO:0007669"/>
    <property type="project" value="UniProtKB-UniPathway"/>
</dbReference>
<evidence type="ECO:0000259" key="8">
    <source>
        <dbReference type="Pfam" id="PF16822"/>
    </source>
</evidence>
<dbReference type="RefSeq" id="WP_053407761.1">
    <property type="nucleotide sequence ID" value="NZ_DAIPHI010000145.1"/>
</dbReference>
<dbReference type="GO" id="GO:0016740">
    <property type="term" value="F:transferase activity"/>
    <property type="evidence" value="ECO:0007669"/>
    <property type="project" value="UniProtKB-KW"/>
</dbReference>
<keyword evidence="3" id="KW-0808">Transferase</keyword>
<dbReference type="InterPro" id="IPR038639">
    <property type="entry name" value="AlgX_C_sf"/>
</dbReference>